<comment type="caution">
    <text evidence="4">The sequence shown here is derived from an EMBL/GenBank/DDBJ whole genome shotgun (WGS) entry which is preliminary data.</text>
</comment>
<keyword evidence="5" id="KW-1185">Reference proteome</keyword>
<dbReference type="SUPFAM" id="SSF53649">
    <property type="entry name" value="Alkaline phosphatase-like"/>
    <property type="match status" value="1"/>
</dbReference>
<comment type="similarity">
    <text evidence="1">Belongs to the sulfatase family.</text>
</comment>
<gene>
    <name evidence="4" type="ORF">IEZ26_20880</name>
</gene>
<feature type="chain" id="PRO_5046781114" evidence="3">
    <location>
        <begin position="31"/>
        <end position="571"/>
    </location>
</feature>
<evidence type="ECO:0000313" key="5">
    <source>
        <dbReference type="Proteomes" id="UP000618818"/>
    </source>
</evidence>
<dbReference type="PANTHER" id="PTHR42693">
    <property type="entry name" value="ARYLSULFATASE FAMILY MEMBER"/>
    <property type="match status" value="1"/>
</dbReference>
<dbReference type="Pfam" id="PF01663">
    <property type="entry name" value="Phosphodiest"/>
    <property type="match status" value="1"/>
</dbReference>
<accession>A0ABR8NJJ6</accession>
<proteinExistence type="inferred from homology"/>
<dbReference type="InterPro" id="IPR017850">
    <property type="entry name" value="Alkaline_phosphatase_core_sf"/>
</dbReference>
<feature type="signal peptide" evidence="3">
    <location>
        <begin position="1"/>
        <end position="30"/>
    </location>
</feature>
<dbReference type="PANTHER" id="PTHR42693:SF53">
    <property type="entry name" value="ENDO-4-O-SULFATASE"/>
    <property type="match status" value="1"/>
</dbReference>
<evidence type="ECO:0000313" key="4">
    <source>
        <dbReference type="EMBL" id="MBD3927089.1"/>
    </source>
</evidence>
<name>A0ABR8NJJ6_9ACTN</name>
<keyword evidence="2" id="KW-0378">Hydrolase</keyword>
<dbReference type="RefSeq" id="WP_191196929.1">
    <property type="nucleotide sequence ID" value="NZ_JACXYZ010000004.1"/>
</dbReference>
<evidence type="ECO:0000256" key="1">
    <source>
        <dbReference type="ARBA" id="ARBA00008779"/>
    </source>
</evidence>
<dbReference type="Gene3D" id="3.40.720.10">
    <property type="entry name" value="Alkaline Phosphatase, subunit A"/>
    <property type="match status" value="2"/>
</dbReference>
<sequence>MAQHRARLLAVVAASAVALTVVGTQSGAQAGGRGGHGPRPPDRPTKVVVIVVDALSKEIVETYGMRNVQALMKDGVDTPKGYLGHTGSVTVVTHNVVTTGASPKHMGWTNEGYRDVAGLLGAPGGLYITSNFGRDQMAPLQQAAGYPHLSDYLDDTGKVFTVSPKGYAAWGLSGPGSANTSTITFGSKTCPVPGSNPPVTTRHRAPTGWNVPSYFSADCGSRWVVARDTGYDTLQYPAQLYPATDNRYVVGNDPAHQGGDIWATDAVLEIMGQEGDGWSGIFVSLPGVDKAAHMWGGVNDPEGATPGYDPMTHMEFATETADAQVGRIMQALEDSGQLDDTLVVLTADHGSVAAAEGHFHGDFKPRNDYGFVNWYYGDALNDDPYLEPQAALLPLIDGTDDGTGATNVGLSYSDSSLNVWLKNQSPEKVAEAAAIMEDLADVTAVWQRNGDHFDLVTPVRWDRMHGAEKRWFATKAQELVDTQAAEYGPDLIATLPDNTTYSVLGDHGGIQRASQQIPIVFAGANTSHKDLRAEVRSVDIMPTILRALGIAPTVAPDGIAYELPTLKRGRH</sequence>
<protein>
    <submittedName>
        <fullName evidence="4">Alkaline phosphatase family protein</fullName>
    </submittedName>
</protein>
<dbReference type="InterPro" id="IPR050738">
    <property type="entry name" value="Sulfatase"/>
</dbReference>
<dbReference type="EMBL" id="JACXYZ010000004">
    <property type="protein sequence ID" value="MBD3927089.1"/>
    <property type="molecule type" value="Genomic_DNA"/>
</dbReference>
<evidence type="ECO:0000256" key="2">
    <source>
        <dbReference type="ARBA" id="ARBA00022801"/>
    </source>
</evidence>
<dbReference type="Proteomes" id="UP000618818">
    <property type="component" value="Unassembled WGS sequence"/>
</dbReference>
<reference evidence="4 5" key="1">
    <citation type="submission" date="2020-09" db="EMBL/GenBank/DDBJ databases">
        <title>novel species in genus Nocardioides.</title>
        <authorList>
            <person name="Zhang G."/>
        </authorList>
    </citation>
    <scope>NUCLEOTIDE SEQUENCE [LARGE SCALE GENOMIC DNA]</scope>
    <source>
        <strain evidence="4 5">KCTC 39551</strain>
    </source>
</reference>
<organism evidence="4 5">
    <name type="scientific">Nocardioides cavernae</name>
    <dbReference type="NCBI Taxonomy" id="1921566"/>
    <lineage>
        <taxon>Bacteria</taxon>
        <taxon>Bacillati</taxon>
        <taxon>Actinomycetota</taxon>
        <taxon>Actinomycetes</taxon>
        <taxon>Propionibacteriales</taxon>
        <taxon>Nocardioidaceae</taxon>
        <taxon>Nocardioides</taxon>
    </lineage>
</organism>
<dbReference type="InterPro" id="IPR002591">
    <property type="entry name" value="Phosphodiest/P_Trfase"/>
</dbReference>
<evidence type="ECO:0000256" key="3">
    <source>
        <dbReference type="SAM" id="SignalP"/>
    </source>
</evidence>
<keyword evidence="3" id="KW-0732">Signal</keyword>